<dbReference type="GO" id="GO:0016791">
    <property type="term" value="F:phosphatase activity"/>
    <property type="evidence" value="ECO:0007669"/>
    <property type="project" value="TreeGrafter"/>
</dbReference>
<gene>
    <name evidence="2" type="ORF">EJC50_09355</name>
</gene>
<dbReference type="SUPFAM" id="SSF53254">
    <property type="entry name" value="Phosphoglycerate mutase-like"/>
    <property type="match status" value="1"/>
</dbReference>
<dbReference type="Gene3D" id="3.40.50.1240">
    <property type="entry name" value="Phosphoglycerate mutase-like"/>
    <property type="match status" value="1"/>
</dbReference>
<dbReference type="Proteomes" id="UP000272528">
    <property type="component" value="Chromosome"/>
</dbReference>
<dbReference type="PANTHER" id="PTHR48100:SF1">
    <property type="entry name" value="HISTIDINE PHOSPHATASE FAMILY PROTEIN-RELATED"/>
    <property type="match status" value="1"/>
</dbReference>
<evidence type="ECO:0000313" key="2">
    <source>
        <dbReference type="EMBL" id="AZN39831.1"/>
    </source>
</evidence>
<dbReference type="RefSeq" id="WP_126014800.1">
    <property type="nucleotide sequence ID" value="NZ_CP034437.1"/>
</dbReference>
<keyword evidence="3" id="KW-1185">Reference proteome</keyword>
<evidence type="ECO:0000256" key="1">
    <source>
        <dbReference type="PIRSR" id="PIRSR613078-2"/>
    </source>
</evidence>
<dbReference type="InterPro" id="IPR013078">
    <property type="entry name" value="His_Pase_superF_clade-1"/>
</dbReference>
<dbReference type="GO" id="GO:0005737">
    <property type="term" value="C:cytoplasm"/>
    <property type="evidence" value="ECO:0007669"/>
    <property type="project" value="TreeGrafter"/>
</dbReference>
<sequence length="208" mass="23344">MNELYLIRHGEAEHLLKGMVGGWSDTSLTEKGRTQAALTGKRLHSLLQNKPINYYASDLSRASDTASIIGGIISSSPVIVQELRELNNGVAANKTKEQAEQLKLPMTDPILDWIPYPEAESWAMMHDRVARYMEQINKDSYETTVIVTHSNTIHAIIHWWLGFDTELISSVSFDIDPCSITLLNRVEWSGSTNIAKLNDTCHLECDCD</sequence>
<proteinExistence type="predicted"/>
<protein>
    <submittedName>
        <fullName evidence="2">Histidine phosphatase family protein</fullName>
    </submittedName>
</protein>
<dbReference type="EMBL" id="CP034437">
    <property type="protein sequence ID" value="AZN39831.1"/>
    <property type="molecule type" value="Genomic_DNA"/>
</dbReference>
<dbReference type="InterPro" id="IPR029033">
    <property type="entry name" value="His_PPase_superfam"/>
</dbReference>
<dbReference type="Pfam" id="PF00300">
    <property type="entry name" value="His_Phos_1"/>
    <property type="match status" value="1"/>
</dbReference>
<dbReference type="AlphaFoldDB" id="A0A3S9A291"/>
<name>A0A3S9A291_9BACL</name>
<dbReference type="KEGG" id="palb:EJC50_09355"/>
<dbReference type="SMART" id="SM00855">
    <property type="entry name" value="PGAM"/>
    <property type="match status" value="1"/>
</dbReference>
<dbReference type="OrthoDB" id="9782128at2"/>
<evidence type="ECO:0000313" key="3">
    <source>
        <dbReference type="Proteomes" id="UP000272528"/>
    </source>
</evidence>
<organism evidence="2 3">
    <name type="scientific">Paenibacillus albus</name>
    <dbReference type="NCBI Taxonomy" id="2495582"/>
    <lineage>
        <taxon>Bacteria</taxon>
        <taxon>Bacillati</taxon>
        <taxon>Bacillota</taxon>
        <taxon>Bacilli</taxon>
        <taxon>Bacillales</taxon>
        <taxon>Paenibacillaceae</taxon>
        <taxon>Paenibacillus</taxon>
    </lineage>
</organism>
<accession>A0A3S9A291</accession>
<feature type="binding site" evidence="1">
    <location>
        <position position="61"/>
    </location>
    <ligand>
        <name>substrate</name>
    </ligand>
</feature>
<dbReference type="InterPro" id="IPR050275">
    <property type="entry name" value="PGM_Phosphatase"/>
</dbReference>
<reference evidence="3" key="1">
    <citation type="submission" date="2018-12" db="EMBL/GenBank/DDBJ databases">
        <title>Genome sequence of Peanibacillus sp.</title>
        <authorList>
            <person name="Subramani G."/>
            <person name="Srinivasan S."/>
            <person name="Kim M.K."/>
        </authorList>
    </citation>
    <scope>NUCLEOTIDE SEQUENCE [LARGE SCALE GENOMIC DNA]</scope>
    <source>
        <strain evidence="3">18JY67-1</strain>
    </source>
</reference>
<dbReference type="CDD" id="cd07067">
    <property type="entry name" value="HP_PGM_like"/>
    <property type="match status" value="1"/>
</dbReference>
<dbReference type="PANTHER" id="PTHR48100">
    <property type="entry name" value="BROAD-SPECIFICITY PHOSPHATASE YOR283W-RELATED"/>
    <property type="match status" value="1"/>
</dbReference>